<sequence length="63" mass="7123">MGTCWGILHILADLDLERMVISPDTFVTEALRKIYSDLIYGGQEAMEGLGVRIRGWNRLPALF</sequence>
<protein>
    <submittedName>
        <fullName evidence="1">Uncharacterized protein</fullName>
    </submittedName>
</protein>
<gene>
    <name evidence="1" type="ORF">Thiowin_04212</name>
</gene>
<name>A0ABZ0SFM7_9GAMM</name>
<proteinExistence type="predicted"/>
<reference evidence="1 2" key="1">
    <citation type="journal article" date="2023" name="Microorganisms">
        <title>Thiorhodovibrio frisius and Trv. litoralis spp. nov., Two Novel Members from a Clade of Fastidious Purple Sulfur Bacteria That Exhibit Unique Red-Shifted Light-Harvesting Capabilities.</title>
        <authorList>
            <person name="Methner A."/>
            <person name="Kuzyk S.B."/>
            <person name="Petersen J."/>
            <person name="Bauer S."/>
            <person name="Brinkmann H."/>
            <person name="Sichau K."/>
            <person name="Wanner G."/>
            <person name="Wolf J."/>
            <person name="Neumann-Schaal M."/>
            <person name="Henke P."/>
            <person name="Tank M."/>
            <person name="Sproer C."/>
            <person name="Bunk B."/>
            <person name="Overmann J."/>
        </authorList>
    </citation>
    <scope>NUCLEOTIDE SEQUENCE [LARGE SCALE GENOMIC DNA]</scope>
    <source>
        <strain evidence="1 2">DSM 6702</strain>
    </source>
</reference>
<evidence type="ECO:0000313" key="1">
    <source>
        <dbReference type="EMBL" id="WPL19108.1"/>
    </source>
</evidence>
<dbReference type="Proteomes" id="UP001432180">
    <property type="component" value="Chromosome"/>
</dbReference>
<dbReference type="EMBL" id="CP121472">
    <property type="protein sequence ID" value="WPL19108.1"/>
    <property type="molecule type" value="Genomic_DNA"/>
</dbReference>
<organism evidence="1 2">
    <name type="scientific">Thiorhodovibrio winogradskyi</name>
    <dbReference type="NCBI Taxonomy" id="77007"/>
    <lineage>
        <taxon>Bacteria</taxon>
        <taxon>Pseudomonadati</taxon>
        <taxon>Pseudomonadota</taxon>
        <taxon>Gammaproteobacteria</taxon>
        <taxon>Chromatiales</taxon>
        <taxon>Chromatiaceae</taxon>
        <taxon>Thiorhodovibrio</taxon>
    </lineage>
</organism>
<accession>A0ABZ0SFM7</accession>
<keyword evidence="2" id="KW-1185">Reference proteome</keyword>
<evidence type="ECO:0000313" key="2">
    <source>
        <dbReference type="Proteomes" id="UP001432180"/>
    </source>
</evidence>